<dbReference type="RefSeq" id="WP_118765318.1">
    <property type="nucleotide sequence ID" value="NZ_CABJCF010000005.1"/>
</dbReference>
<dbReference type="SUPFAM" id="SSF55729">
    <property type="entry name" value="Acyl-CoA N-acyltransferases (Nat)"/>
    <property type="match status" value="1"/>
</dbReference>
<dbReference type="InterPro" id="IPR036649">
    <property type="entry name" value="Pyrophosphatase_sf"/>
</dbReference>
<dbReference type="Gene3D" id="3.40.630.30">
    <property type="match status" value="1"/>
</dbReference>
<sequence>MDIRILTAAELDEAIVLAKEVILSETDASWSKEAANSISEFMTERLNQFTVYGLYAKGLESILVYDSDKMHIILLLTKQASRKKGYATALLNHLKEEADENHLSKISANVVASAVDFYHHFGFEDTGISTEAGGMNYTPMEYLLGREWLGKTVTVIIDHPYGSFHPHIADLTYPVNTGYVEELFQKNGEFQDAYVIGPKEPLDTFKGVVSGIIYHKDDHRSYFIVTRVTENIDENEIIQAVGFEQQFYETRILWK</sequence>
<dbReference type="GO" id="GO:0000287">
    <property type="term" value="F:magnesium ion binding"/>
    <property type="evidence" value="ECO:0007669"/>
    <property type="project" value="InterPro"/>
</dbReference>
<evidence type="ECO:0000313" key="2">
    <source>
        <dbReference type="EMBL" id="RGT53648.1"/>
    </source>
</evidence>
<feature type="domain" description="N-acetyltransferase" evidence="1">
    <location>
        <begin position="1"/>
        <end position="149"/>
    </location>
</feature>
<keyword evidence="2" id="KW-0808">Transferase</keyword>
<dbReference type="EMBL" id="QRWX01000005">
    <property type="protein sequence ID" value="RGT53648.1"/>
    <property type="molecule type" value="Genomic_DNA"/>
</dbReference>
<evidence type="ECO:0000313" key="3">
    <source>
        <dbReference type="Proteomes" id="UP000284731"/>
    </source>
</evidence>
<dbReference type="GO" id="GO:0004427">
    <property type="term" value="F:inorganic diphosphate phosphatase activity"/>
    <property type="evidence" value="ECO:0007669"/>
    <property type="project" value="InterPro"/>
</dbReference>
<dbReference type="AlphaFoldDB" id="A0A412PAP9"/>
<dbReference type="GO" id="GO:0016747">
    <property type="term" value="F:acyltransferase activity, transferring groups other than amino-acyl groups"/>
    <property type="evidence" value="ECO:0007669"/>
    <property type="project" value="InterPro"/>
</dbReference>
<dbReference type="PROSITE" id="PS51186">
    <property type="entry name" value="GNAT"/>
    <property type="match status" value="1"/>
</dbReference>
<dbReference type="Proteomes" id="UP000284731">
    <property type="component" value="Unassembled WGS sequence"/>
</dbReference>
<organism evidence="2 3">
    <name type="scientific">Solobacterium moorei</name>
    <dbReference type="NCBI Taxonomy" id="102148"/>
    <lineage>
        <taxon>Bacteria</taxon>
        <taxon>Bacillati</taxon>
        <taxon>Bacillota</taxon>
        <taxon>Erysipelotrichia</taxon>
        <taxon>Erysipelotrichales</taxon>
        <taxon>Erysipelotrichaceae</taxon>
        <taxon>Solobacterium</taxon>
    </lineage>
</organism>
<dbReference type="InterPro" id="IPR016181">
    <property type="entry name" value="Acyl_CoA_acyltransferase"/>
</dbReference>
<dbReference type="SUPFAM" id="SSF50324">
    <property type="entry name" value="Inorganic pyrophosphatase"/>
    <property type="match status" value="1"/>
</dbReference>
<dbReference type="Pfam" id="PF13673">
    <property type="entry name" value="Acetyltransf_10"/>
    <property type="match status" value="1"/>
</dbReference>
<evidence type="ECO:0000259" key="1">
    <source>
        <dbReference type="PROSITE" id="PS51186"/>
    </source>
</evidence>
<dbReference type="GO" id="GO:0005737">
    <property type="term" value="C:cytoplasm"/>
    <property type="evidence" value="ECO:0007669"/>
    <property type="project" value="InterPro"/>
</dbReference>
<dbReference type="GO" id="GO:0006796">
    <property type="term" value="P:phosphate-containing compound metabolic process"/>
    <property type="evidence" value="ECO:0007669"/>
    <property type="project" value="InterPro"/>
</dbReference>
<reference evidence="2 3" key="1">
    <citation type="submission" date="2018-08" db="EMBL/GenBank/DDBJ databases">
        <title>A genome reference for cultivated species of the human gut microbiota.</title>
        <authorList>
            <person name="Zou Y."/>
            <person name="Xue W."/>
            <person name="Luo G."/>
        </authorList>
    </citation>
    <scope>NUCLEOTIDE SEQUENCE [LARGE SCALE GENOMIC DNA]</scope>
    <source>
        <strain evidence="2 3">AF18-46</strain>
    </source>
</reference>
<protein>
    <submittedName>
        <fullName evidence="2">GNAT family N-acetyltransferase</fullName>
    </submittedName>
</protein>
<name>A0A412PAP9_9FIRM</name>
<gene>
    <name evidence="2" type="ORF">DWX20_09420</name>
</gene>
<comment type="caution">
    <text evidence="2">The sequence shown here is derived from an EMBL/GenBank/DDBJ whole genome shotgun (WGS) entry which is preliminary data.</text>
</comment>
<proteinExistence type="predicted"/>
<dbReference type="InterPro" id="IPR000182">
    <property type="entry name" value="GNAT_dom"/>
</dbReference>
<accession>A0A412PAP9</accession>